<dbReference type="PANTHER" id="PTHR39217">
    <property type="match status" value="1"/>
</dbReference>
<keyword evidence="2" id="KW-1185">Reference proteome</keyword>
<dbReference type="GO" id="GO:0016874">
    <property type="term" value="F:ligase activity"/>
    <property type="evidence" value="ECO:0007669"/>
    <property type="project" value="UniProtKB-KW"/>
</dbReference>
<dbReference type="Proteomes" id="UP001596337">
    <property type="component" value="Unassembled WGS sequence"/>
</dbReference>
<keyword evidence="1" id="KW-0436">Ligase</keyword>
<dbReference type="RefSeq" id="WP_345402784.1">
    <property type="nucleotide sequence ID" value="NZ_BAABLA010000112.1"/>
</dbReference>
<protein>
    <submittedName>
        <fullName evidence="1">RimK family alpha-L-glutamate ligase</fullName>
    </submittedName>
</protein>
<evidence type="ECO:0000313" key="2">
    <source>
        <dbReference type="Proteomes" id="UP001596337"/>
    </source>
</evidence>
<dbReference type="SUPFAM" id="SSF56059">
    <property type="entry name" value="Glutathione synthetase ATP-binding domain-like"/>
    <property type="match status" value="1"/>
</dbReference>
<accession>A0ABW2C1T8</accession>
<proteinExistence type="predicted"/>
<name>A0ABW2C1T8_9PSEU</name>
<evidence type="ECO:0000313" key="1">
    <source>
        <dbReference type="EMBL" id="MFC6869247.1"/>
    </source>
</evidence>
<dbReference type="InterPro" id="IPR053191">
    <property type="entry name" value="DcsG_Biosynth_Enzyme"/>
</dbReference>
<sequence length="293" mass="31268">MAEPKRVLLAGCADLPRGDGDEDVLLPALAEAGCKAEWIVWDDPSAPISDADLVILRATWDYAGRRDEFLQWCEAVPMLRNPASVARWNTDKAYLAELSAARLATVPTEVVPPGRLPEWPAGEFVVKPSVGAGSRGARRFAADDVDGACEHLAELHADGHTALVQPYQADVDAHGETACVFIAGRYSHAFVKGPMLSGAGMDDSGLFVAEKVHAEQPAEDVLAFAEQAMDTATSVLSLRRDDLLYARIDVVRGVDGAPMLLELELTEPSLGLSLAGDAAAIRMAEAVRELLDG</sequence>
<dbReference type="PANTHER" id="PTHR39217:SF1">
    <property type="entry name" value="GLUTATHIONE SYNTHETASE"/>
    <property type="match status" value="1"/>
</dbReference>
<dbReference type="EMBL" id="JBHSXX010000001">
    <property type="protein sequence ID" value="MFC6869247.1"/>
    <property type="molecule type" value="Genomic_DNA"/>
</dbReference>
<comment type="caution">
    <text evidence="1">The sequence shown here is derived from an EMBL/GenBank/DDBJ whole genome shotgun (WGS) entry which is preliminary data.</text>
</comment>
<organism evidence="1 2">
    <name type="scientific">Haloechinothrix salitolerans</name>
    <dbReference type="NCBI Taxonomy" id="926830"/>
    <lineage>
        <taxon>Bacteria</taxon>
        <taxon>Bacillati</taxon>
        <taxon>Actinomycetota</taxon>
        <taxon>Actinomycetes</taxon>
        <taxon>Pseudonocardiales</taxon>
        <taxon>Pseudonocardiaceae</taxon>
        <taxon>Haloechinothrix</taxon>
    </lineage>
</organism>
<gene>
    <name evidence="1" type="ORF">ACFQGD_19070</name>
</gene>
<reference evidence="2" key="1">
    <citation type="journal article" date="2019" name="Int. J. Syst. Evol. Microbiol.">
        <title>The Global Catalogue of Microorganisms (GCM) 10K type strain sequencing project: providing services to taxonomists for standard genome sequencing and annotation.</title>
        <authorList>
            <consortium name="The Broad Institute Genomics Platform"/>
            <consortium name="The Broad Institute Genome Sequencing Center for Infectious Disease"/>
            <person name="Wu L."/>
            <person name="Ma J."/>
        </authorList>
    </citation>
    <scope>NUCLEOTIDE SEQUENCE [LARGE SCALE GENOMIC DNA]</scope>
    <source>
        <strain evidence="2">KCTC 32255</strain>
    </source>
</reference>